<gene>
    <name evidence="1" type="ORF">FBD94_20650</name>
</gene>
<protein>
    <submittedName>
        <fullName evidence="1">Uncharacterized protein</fullName>
    </submittedName>
</protein>
<name>A0A4U1G285_9SPHI</name>
<proteinExistence type="predicted"/>
<dbReference type="RefSeq" id="WP_136881606.1">
    <property type="nucleotide sequence ID" value="NZ_SWDX01000009.1"/>
</dbReference>
<accession>A0A4U1G285</accession>
<evidence type="ECO:0000313" key="2">
    <source>
        <dbReference type="Proteomes" id="UP000309594"/>
    </source>
</evidence>
<dbReference type="AlphaFoldDB" id="A0A4U1G285"/>
<comment type="caution">
    <text evidence="1">The sequence shown here is derived from an EMBL/GenBank/DDBJ whole genome shotgun (WGS) entry which is preliminary data.</text>
</comment>
<sequence length="170" mass="19950">MKPEITRNTQITKDKAALEQIETRLSSTKSIYKNKTRAAQYGSNAQQSFNPVIQGMYFAILKKTKELYKGLPSKEDRIIIELNNEQDPTDSHGLYTLITPSFFFYLECSITNQYRIEYQFDHCPFEEEIKTLIDRFAMRSYSTEAVKQPDYPTFFRNCLACQPDRFITHL</sequence>
<organism evidence="1 2">
    <name type="scientific">Pedobacter hiemivivus</name>
    <dbReference type="NCBI Taxonomy" id="2530454"/>
    <lineage>
        <taxon>Bacteria</taxon>
        <taxon>Pseudomonadati</taxon>
        <taxon>Bacteroidota</taxon>
        <taxon>Sphingobacteriia</taxon>
        <taxon>Sphingobacteriales</taxon>
        <taxon>Sphingobacteriaceae</taxon>
        <taxon>Pedobacter</taxon>
    </lineage>
</organism>
<evidence type="ECO:0000313" key="1">
    <source>
        <dbReference type="EMBL" id="TKC57685.1"/>
    </source>
</evidence>
<reference evidence="1 2" key="1">
    <citation type="submission" date="2019-04" db="EMBL/GenBank/DDBJ databases">
        <title>Pedobacter sp. RP-1-16 sp. nov., isolated from Arctic soil.</title>
        <authorList>
            <person name="Dahal R.H."/>
            <person name="Kim D.-U."/>
        </authorList>
    </citation>
    <scope>NUCLEOTIDE SEQUENCE [LARGE SCALE GENOMIC DNA]</scope>
    <source>
        <strain evidence="1 2">RP-1-16</strain>
    </source>
</reference>
<dbReference type="Proteomes" id="UP000309594">
    <property type="component" value="Unassembled WGS sequence"/>
</dbReference>
<dbReference type="EMBL" id="SWDX01000009">
    <property type="protein sequence ID" value="TKC57685.1"/>
    <property type="molecule type" value="Genomic_DNA"/>
</dbReference>